<gene>
    <name evidence="2" type="ORF">R1flu_010486</name>
</gene>
<dbReference type="InterPro" id="IPR050253">
    <property type="entry name" value="Seed_Storage-Functional"/>
</dbReference>
<evidence type="ECO:0000259" key="1">
    <source>
        <dbReference type="SMART" id="SM00835"/>
    </source>
</evidence>
<dbReference type="Proteomes" id="UP001605036">
    <property type="component" value="Unassembled WGS sequence"/>
</dbReference>
<dbReference type="Gene3D" id="2.60.120.10">
    <property type="entry name" value="Jelly Rolls"/>
    <property type="match status" value="2"/>
</dbReference>
<dbReference type="InterPro" id="IPR006045">
    <property type="entry name" value="Cupin_1"/>
</dbReference>
<comment type="caution">
    <text evidence="2">The sequence shown here is derived from an EMBL/GenBank/DDBJ whole genome shotgun (WGS) entry which is preliminary data.</text>
</comment>
<sequence length="410" mass="45156">MAKDSRIRISLLLQLVFCGTLAYSFGFKSTVSFTPALQAINLKPDYPNNIISNSGGKFGVWDGRGSDLAGIKVSLAGNSLMQPAHFDCDILAHVVSGAAKWGMIHAEGQWVETAPLEEGDSFVIPKETTVWFYNDDVSDVSPEFAFVGFAETSNALKDGVVTVLPVIGSKSMYLGFDDRSMGDAWALEKGTVKRLTHQQDEALFLNLKEKIYLSNPEADKVQENHVFKTKASEPEIYVPGGGKQWSVVASMGADYAILNSFGLGGQLILQRPNSLYGPAYSSNSDTLIYVVKGKGHIWIVEPMKNQQILDIAFFEGQILSVPRDHGFLIVADTDDDLEHFQVANHPAPSKTFFAGKRSPYLAIPWEILRVSFDVDDTMLDKLLHSRTYEYTLLPPYKGSVDRDSIQAAAE</sequence>
<name>A0ABD1Z542_9MARC</name>
<feature type="domain" description="Cupin type-1" evidence="1">
    <location>
        <begin position="40"/>
        <end position="193"/>
    </location>
</feature>
<evidence type="ECO:0000313" key="2">
    <source>
        <dbReference type="EMBL" id="KAL2642899.1"/>
    </source>
</evidence>
<dbReference type="SUPFAM" id="SSF51182">
    <property type="entry name" value="RmlC-like cupins"/>
    <property type="match status" value="1"/>
</dbReference>
<evidence type="ECO:0000313" key="3">
    <source>
        <dbReference type="Proteomes" id="UP001605036"/>
    </source>
</evidence>
<dbReference type="InterPro" id="IPR014710">
    <property type="entry name" value="RmlC-like_jellyroll"/>
</dbReference>
<feature type="domain" description="Cupin type-1" evidence="1">
    <location>
        <begin position="229"/>
        <end position="380"/>
    </location>
</feature>
<dbReference type="PANTHER" id="PTHR31189">
    <property type="entry name" value="OS03G0336100 PROTEIN-RELATED"/>
    <property type="match status" value="1"/>
</dbReference>
<dbReference type="PANTHER" id="PTHR31189:SF54">
    <property type="entry name" value="11S GLOBULIN SEED STORAGE PROTEIN 2-LIKE"/>
    <property type="match status" value="1"/>
</dbReference>
<proteinExistence type="predicted"/>
<dbReference type="AlphaFoldDB" id="A0ABD1Z542"/>
<organism evidence="2 3">
    <name type="scientific">Riccia fluitans</name>
    <dbReference type="NCBI Taxonomy" id="41844"/>
    <lineage>
        <taxon>Eukaryota</taxon>
        <taxon>Viridiplantae</taxon>
        <taxon>Streptophyta</taxon>
        <taxon>Embryophyta</taxon>
        <taxon>Marchantiophyta</taxon>
        <taxon>Marchantiopsida</taxon>
        <taxon>Marchantiidae</taxon>
        <taxon>Marchantiales</taxon>
        <taxon>Ricciaceae</taxon>
        <taxon>Riccia</taxon>
    </lineage>
</organism>
<dbReference type="EMBL" id="JBHFFA010000002">
    <property type="protein sequence ID" value="KAL2642899.1"/>
    <property type="molecule type" value="Genomic_DNA"/>
</dbReference>
<accession>A0ABD1Z542</accession>
<keyword evidence="3" id="KW-1185">Reference proteome</keyword>
<protein>
    <recommendedName>
        <fullName evidence="1">Cupin type-1 domain-containing protein</fullName>
    </recommendedName>
</protein>
<dbReference type="Pfam" id="PF00190">
    <property type="entry name" value="Cupin_1"/>
    <property type="match status" value="2"/>
</dbReference>
<reference evidence="2 3" key="1">
    <citation type="submission" date="2024-09" db="EMBL/GenBank/DDBJ databases">
        <title>Chromosome-scale assembly of Riccia fluitans.</title>
        <authorList>
            <person name="Paukszto L."/>
            <person name="Sawicki J."/>
            <person name="Karawczyk K."/>
            <person name="Piernik-Szablinska J."/>
            <person name="Szczecinska M."/>
            <person name="Mazdziarz M."/>
        </authorList>
    </citation>
    <scope>NUCLEOTIDE SEQUENCE [LARGE SCALE GENOMIC DNA]</scope>
    <source>
        <strain evidence="2">Rf_01</strain>
        <tissue evidence="2">Aerial parts of the thallus</tissue>
    </source>
</reference>
<dbReference type="SMART" id="SM00835">
    <property type="entry name" value="Cupin_1"/>
    <property type="match status" value="2"/>
</dbReference>
<dbReference type="InterPro" id="IPR011051">
    <property type="entry name" value="RmlC_Cupin_sf"/>
</dbReference>